<comment type="caution">
    <text evidence="1">The sequence shown here is derived from an EMBL/GenBank/DDBJ whole genome shotgun (WGS) entry which is preliminary data.</text>
</comment>
<accession>A0A4C1X8I9</accession>
<name>A0A4C1X8I9_EUMVA</name>
<reference evidence="1 2" key="1">
    <citation type="journal article" date="2019" name="Commun. Biol.">
        <title>The bagworm genome reveals a unique fibroin gene that provides high tensile strength.</title>
        <authorList>
            <person name="Kono N."/>
            <person name="Nakamura H."/>
            <person name="Ohtoshi R."/>
            <person name="Tomita M."/>
            <person name="Numata K."/>
            <person name="Arakawa K."/>
        </authorList>
    </citation>
    <scope>NUCLEOTIDE SEQUENCE [LARGE SCALE GENOMIC DNA]</scope>
</reference>
<dbReference type="Proteomes" id="UP000299102">
    <property type="component" value="Unassembled WGS sequence"/>
</dbReference>
<organism evidence="1 2">
    <name type="scientific">Eumeta variegata</name>
    <name type="common">Bagworm moth</name>
    <name type="synonym">Eumeta japonica</name>
    <dbReference type="NCBI Taxonomy" id="151549"/>
    <lineage>
        <taxon>Eukaryota</taxon>
        <taxon>Metazoa</taxon>
        <taxon>Ecdysozoa</taxon>
        <taxon>Arthropoda</taxon>
        <taxon>Hexapoda</taxon>
        <taxon>Insecta</taxon>
        <taxon>Pterygota</taxon>
        <taxon>Neoptera</taxon>
        <taxon>Endopterygota</taxon>
        <taxon>Lepidoptera</taxon>
        <taxon>Glossata</taxon>
        <taxon>Ditrysia</taxon>
        <taxon>Tineoidea</taxon>
        <taxon>Psychidae</taxon>
        <taxon>Oiketicinae</taxon>
        <taxon>Eumeta</taxon>
    </lineage>
</organism>
<proteinExistence type="predicted"/>
<evidence type="ECO:0000313" key="2">
    <source>
        <dbReference type="Proteomes" id="UP000299102"/>
    </source>
</evidence>
<gene>
    <name evidence="1" type="ORF">EVAR_45540_1</name>
</gene>
<keyword evidence="2" id="KW-1185">Reference proteome</keyword>
<evidence type="ECO:0000313" key="1">
    <source>
        <dbReference type="EMBL" id="GBP59360.1"/>
    </source>
</evidence>
<dbReference type="AlphaFoldDB" id="A0A4C1X8I9"/>
<sequence>MLPVFGTALIARHAIRKRRDFHGRTDSPIAHAPLTTTADSGYRVEFETMPMGARDRRGVTSKFIRNAAGGKSSQMPTARGGKLRMKRTVVKRQQLHGADVLSGERNDDEIM</sequence>
<dbReference type="EMBL" id="BGZK01000759">
    <property type="protein sequence ID" value="GBP59360.1"/>
    <property type="molecule type" value="Genomic_DNA"/>
</dbReference>
<protein>
    <submittedName>
        <fullName evidence="1">Uncharacterized protein</fullName>
    </submittedName>
</protein>